<dbReference type="PROSITE" id="PS50115">
    <property type="entry name" value="ARFGAP"/>
    <property type="match status" value="1"/>
</dbReference>
<dbReference type="InterPro" id="IPR001164">
    <property type="entry name" value="ArfGAP_dom"/>
</dbReference>
<dbReference type="KEGG" id="fcy:FRACYDRAFT_143231"/>
<dbReference type="GO" id="GO:0030100">
    <property type="term" value="P:regulation of endocytosis"/>
    <property type="evidence" value="ECO:0007669"/>
    <property type="project" value="TreeGrafter"/>
</dbReference>
<dbReference type="Proteomes" id="UP000095751">
    <property type="component" value="Unassembled WGS sequence"/>
</dbReference>
<name>A0A1E7FUD2_9STRA</name>
<evidence type="ECO:0000256" key="4">
    <source>
        <dbReference type="ARBA" id="ARBA00022833"/>
    </source>
</evidence>
<proteinExistence type="predicted"/>
<dbReference type="GO" id="GO:0032012">
    <property type="term" value="P:regulation of ARF protein signal transduction"/>
    <property type="evidence" value="ECO:0007669"/>
    <property type="project" value="TreeGrafter"/>
</dbReference>
<dbReference type="CDD" id="cd08830">
    <property type="entry name" value="ArfGap_ArfGap1"/>
    <property type="match status" value="1"/>
</dbReference>
<dbReference type="PRINTS" id="PR00405">
    <property type="entry name" value="REVINTRACTNG"/>
</dbReference>
<accession>A0A1E7FUD2</accession>
<keyword evidence="3 5" id="KW-0863">Zinc-finger</keyword>
<evidence type="ECO:0000313" key="8">
    <source>
        <dbReference type="EMBL" id="OEU21759.1"/>
    </source>
</evidence>
<dbReference type="EMBL" id="KV784353">
    <property type="protein sequence ID" value="OEU21759.1"/>
    <property type="molecule type" value="Genomic_DNA"/>
</dbReference>
<dbReference type="InterPro" id="IPR038508">
    <property type="entry name" value="ArfGAP_dom_sf"/>
</dbReference>
<dbReference type="AlphaFoldDB" id="A0A1E7FUD2"/>
<dbReference type="SUPFAM" id="SSF57863">
    <property type="entry name" value="ArfGap/RecO-like zinc finger"/>
    <property type="match status" value="1"/>
</dbReference>
<dbReference type="GO" id="GO:0008270">
    <property type="term" value="F:zinc ion binding"/>
    <property type="evidence" value="ECO:0007669"/>
    <property type="project" value="UniProtKB-KW"/>
</dbReference>
<organism evidence="8 9">
    <name type="scientific">Fragilariopsis cylindrus CCMP1102</name>
    <dbReference type="NCBI Taxonomy" id="635003"/>
    <lineage>
        <taxon>Eukaryota</taxon>
        <taxon>Sar</taxon>
        <taxon>Stramenopiles</taxon>
        <taxon>Ochrophyta</taxon>
        <taxon>Bacillariophyta</taxon>
        <taxon>Bacillariophyceae</taxon>
        <taxon>Bacillariophycidae</taxon>
        <taxon>Bacillariales</taxon>
        <taxon>Bacillariaceae</taxon>
        <taxon>Fragilariopsis</taxon>
    </lineage>
</organism>
<dbReference type="OrthoDB" id="983479at2759"/>
<sequence length="164" mass="18369">IHKQQIMTSTSTATSMLRDDQKIVKSLEGNNICADCEQTNPTWCSVSFGILLCLECSGKHRGLGTHISFVRSLDMDSFSAKQIQVLKIGGNKQCNSYLQDQHTQQQPQQQRENTTTDDFTTTACTNPTTKNNSARVKYDNNIAELYKLKLKARVEGKPEPTELP</sequence>
<evidence type="ECO:0000256" key="1">
    <source>
        <dbReference type="ARBA" id="ARBA00022468"/>
    </source>
</evidence>
<feature type="domain" description="Arf-GAP" evidence="7">
    <location>
        <begin position="18"/>
        <end position="159"/>
    </location>
</feature>
<evidence type="ECO:0000256" key="3">
    <source>
        <dbReference type="ARBA" id="ARBA00022771"/>
    </source>
</evidence>
<dbReference type="Gene3D" id="1.10.220.150">
    <property type="entry name" value="Arf GTPase activating protein"/>
    <property type="match status" value="1"/>
</dbReference>
<reference evidence="8 9" key="1">
    <citation type="submission" date="2016-09" db="EMBL/GenBank/DDBJ databases">
        <title>Extensive genetic diversity and differential bi-allelic expression allows diatom success in the polar Southern Ocean.</title>
        <authorList>
            <consortium name="DOE Joint Genome Institute"/>
            <person name="Mock T."/>
            <person name="Otillar R.P."/>
            <person name="Strauss J."/>
            <person name="Dupont C."/>
            <person name="Frickenhaus S."/>
            <person name="Maumus F."/>
            <person name="Mcmullan M."/>
            <person name="Sanges R."/>
            <person name="Schmutz J."/>
            <person name="Toseland A."/>
            <person name="Valas R."/>
            <person name="Veluchamy A."/>
            <person name="Ward B.J."/>
            <person name="Allen A."/>
            <person name="Barry K."/>
            <person name="Falciatore A."/>
            <person name="Ferrante M."/>
            <person name="Fortunato A.E."/>
            <person name="Gloeckner G."/>
            <person name="Gruber A."/>
            <person name="Hipkin R."/>
            <person name="Janech M."/>
            <person name="Kroth P."/>
            <person name="Leese F."/>
            <person name="Lindquist E."/>
            <person name="Lyon B.R."/>
            <person name="Martin J."/>
            <person name="Mayer C."/>
            <person name="Parker M."/>
            <person name="Quesneville H."/>
            <person name="Raymond J."/>
            <person name="Uhlig C."/>
            <person name="Valentin K.U."/>
            <person name="Worden A.Z."/>
            <person name="Armbrust E.V."/>
            <person name="Bowler C."/>
            <person name="Green B."/>
            <person name="Moulton V."/>
            <person name="Van Oosterhout C."/>
            <person name="Grigoriev I."/>
        </authorList>
    </citation>
    <scope>NUCLEOTIDE SEQUENCE [LARGE SCALE GENOMIC DNA]</scope>
    <source>
        <strain evidence="8 9">CCMP1102</strain>
    </source>
</reference>
<dbReference type="PANTHER" id="PTHR46395">
    <property type="entry name" value="ADP-RIBOSYLATION FACTOR GTPASE-ACTIVATING PROTEIN 1"/>
    <property type="match status" value="1"/>
</dbReference>
<dbReference type="PANTHER" id="PTHR46395:SF1">
    <property type="entry name" value="ADP-RIBOSYLATION FACTOR GTPASE-ACTIVATING PROTEIN 1"/>
    <property type="match status" value="1"/>
</dbReference>
<dbReference type="GO" id="GO:0000139">
    <property type="term" value="C:Golgi membrane"/>
    <property type="evidence" value="ECO:0007669"/>
    <property type="project" value="TreeGrafter"/>
</dbReference>
<evidence type="ECO:0000259" key="7">
    <source>
        <dbReference type="PROSITE" id="PS50115"/>
    </source>
</evidence>
<keyword evidence="4" id="KW-0862">Zinc</keyword>
<feature type="compositionally biased region" description="Low complexity" evidence="6">
    <location>
        <begin position="99"/>
        <end position="132"/>
    </location>
</feature>
<dbReference type="InterPro" id="IPR037278">
    <property type="entry name" value="ARFGAP/RecO"/>
</dbReference>
<dbReference type="SMART" id="SM00105">
    <property type="entry name" value="ArfGap"/>
    <property type="match status" value="1"/>
</dbReference>
<keyword evidence="9" id="KW-1185">Reference proteome</keyword>
<evidence type="ECO:0000313" key="9">
    <source>
        <dbReference type="Proteomes" id="UP000095751"/>
    </source>
</evidence>
<feature type="non-terminal residue" evidence="8">
    <location>
        <position position="1"/>
    </location>
</feature>
<dbReference type="InParanoid" id="A0A1E7FUD2"/>
<feature type="region of interest" description="Disordered" evidence="6">
    <location>
        <begin position="98"/>
        <end position="136"/>
    </location>
</feature>
<protein>
    <submittedName>
        <fullName evidence="8">Arf GTPase activating protein</fullName>
    </submittedName>
</protein>
<evidence type="ECO:0000256" key="6">
    <source>
        <dbReference type="SAM" id="MobiDB-lite"/>
    </source>
</evidence>
<evidence type="ECO:0000256" key="2">
    <source>
        <dbReference type="ARBA" id="ARBA00022723"/>
    </source>
</evidence>
<gene>
    <name evidence="8" type="ORF">FRACYDRAFT_143231</name>
</gene>
<keyword evidence="1" id="KW-0343">GTPase activation</keyword>
<dbReference type="GO" id="GO:0005096">
    <property type="term" value="F:GTPase activator activity"/>
    <property type="evidence" value="ECO:0007669"/>
    <property type="project" value="UniProtKB-KW"/>
</dbReference>
<feature type="non-terminal residue" evidence="8">
    <location>
        <position position="164"/>
    </location>
</feature>
<dbReference type="Pfam" id="PF01412">
    <property type="entry name" value="ArfGap"/>
    <property type="match status" value="1"/>
</dbReference>
<evidence type="ECO:0000256" key="5">
    <source>
        <dbReference type="PROSITE-ProRule" id="PRU00288"/>
    </source>
</evidence>
<keyword evidence="2" id="KW-0479">Metal-binding</keyword>